<feature type="compositionally biased region" description="Low complexity" evidence="6">
    <location>
        <begin position="49"/>
        <end position="71"/>
    </location>
</feature>
<dbReference type="GO" id="GO:0005634">
    <property type="term" value="C:nucleus"/>
    <property type="evidence" value="ECO:0007669"/>
    <property type="project" value="UniProtKB-SubCell"/>
</dbReference>
<evidence type="ECO:0000256" key="1">
    <source>
        <dbReference type="ARBA" id="ARBA00004123"/>
    </source>
</evidence>
<reference evidence="8 9" key="1">
    <citation type="journal article" date="2017" name="Genome Biol. Evol.">
        <title>Phytophthora megakarya and P. palmivora, closely related causal agents of cacao black pod rot, underwent increases in genome sizes and gene numbers by different mechanisms.</title>
        <authorList>
            <person name="Ali S.S."/>
            <person name="Shao J."/>
            <person name="Lary D.J."/>
            <person name="Kronmiller B."/>
            <person name="Shen D."/>
            <person name="Strem M.D."/>
            <person name="Amoako-Attah I."/>
            <person name="Akrofi A.Y."/>
            <person name="Begoude B.A."/>
            <person name="Ten Hoopen G.M."/>
            <person name="Coulibaly K."/>
            <person name="Kebe B.I."/>
            <person name="Melnick R.L."/>
            <person name="Guiltinan M.J."/>
            <person name="Tyler B.M."/>
            <person name="Meinhardt L.W."/>
            <person name="Bailey B.A."/>
        </authorList>
    </citation>
    <scope>NUCLEOTIDE SEQUENCE [LARGE SCALE GENOMIC DNA]</scope>
    <source>
        <strain evidence="9">sbr112.9</strain>
    </source>
</reference>
<name>A0A2P4Y044_9STRA</name>
<feature type="region of interest" description="Disordered" evidence="6">
    <location>
        <begin position="1"/>
        <end position="88"/>
    </location>
</feature>
<dbReference type="Proteomes" id="UP000237271">
    <property type="component" value="Unassembled WGS sequence"/>
</dbReference>
<keyword evidence="4" id="KW-0378">Hydrolase</keyword>
<dbReference type="GO" id="GO:0004386">
    <property type="term" value="F:helicase activity"/>
    <property type="evidence" value="ECO:0007669"/>
    <property type="project" value="UniProtKB-KW"/>
</dbReference>
<evidence type="ECO:0000313" key="8">
    <source>
        <dbReference type="EMBL" id="POM71099.1"/>
    </source>
</evidence>
<feature type="compositionally biased region" description="Polar residues" evidence="6">
    <location>
        <begin position="72"/>
        <end position="86"/>
    </location>
</feature>
<evidence type="ECO:0000259" key="7">
    <source>
        <dbReference type="Pfam" id="PF18263"/>
    </source>
</evidence>
<feature type="region of interest" description="Disordered" evidence="6">
    <location>
        <begin position="193"/>
        <end position="232"/>
    </location>
</feature>
<dbReference type="GO" id="GO:0006260">
    <property type="term" value="P:DNA replication"/>
    <property type="evidence" value="ECO:0007669"/>
    <property type="project" value="UniProtKB-KW"/>
</dbReference>
<gene>
    <name evidence="8" type="ORF">PHPALM_12376</name>
</gene>
<keyword evidence="4" id="KW-0067">ATP-binding</keyword>
<protein>
    <submittedName>
        <fullName evidence="8">DNA replication licensing factor MCM6</fullName>
    </submittedName>
</protein>
<accession>A0A2P4Y044</accession>
<comment type="subcellular location">
    <subcellularLocation>
        <location evidence="1">Nucleus</location>
    </subcellularLocation>
</comment>
<dbReference type="EMBL" id="NCKW01006619">
    <property type="protein sequence ID" value="POM71099.1"/>
    <property type="molecule type" value="Genomic_DNA"/>
</dbReference>
<keyword evidence="9" id="KW-1185">Reference proteome</keyword>
<evidence type="ECO:0000256" key="2">
    <source>
        <dbReference type="ARBA" id="ARBA00008010"/>
    </source>
</evidence>
<feature type="compositionally biased region" description="Basic and acidic residues" evidence="6">
    <location>
        <begin position="209"/>
        <end position="218"/>
    </location>
</feature>
<dbReference type="Gene3D" id="1.20.58.870">
    <property type="match status" value="1"/>
</dbReference>
<feature type="compositionally biased region" description="Acidic residues" evidence="6">
    <location>
        <begin position="130"/>
        <end position="141"/>
    </location>
</feature>
<evidence type="ECO:0000256" key="6">
    <source>
        <dbReference type="SAM" id="MobiDB-lite"/>
    </source>
</evidence>
<feature type="compositionally biased region" description="Gly residues" evidence="6">
    <location>
        <begin position="22"/>
        <end position="31"/>
    </location>
</feature>
<proteinExistence type="inferred from homology"/>
<evidence type="ECO:0000256" key="3">
    <source>
        <dbReference type="ARBA" id="ARBA00022705"/>
    </source>
</evidence>
<keyword evidence="4" id="KW-0347">Helicase</keyword>
<evidence type="ECO:0000256" key="5">
    <source>
        <dbReference type="ARBA" id="ARBA00023242"/>
    </source>
</evidence>
<comment type="caution">
    <text evidence="8">The sequence shown here is derived from an EMBL/GenBank/DDBJ whole genome shotgun (WGS) entry which is preliminary data.</text>
</comment>
<dbReference type="AlphaFoldDB" id="A0A2P4Y044"/>
<keyword evidence="4" id="KW-0547">Nucleotide-binding</keyword>
<keyword evidence="3" id="KW-0235">DNA replication</keyword>
<sequence length="232" mass="24784">LEMPVPVPAAEGQDDGDDHNGGNDGGGGNGGDDADDDDGSGGGSGSGQNGTATAAGDTSSTTGKSSTTNGTPSKPKQGSTTSSSLSFERFARIQKAIGRFIREKEEEAMSAKLARDAIRAQATASGEGEQKEEEDDFYEEEATGVLQGELVTWYLSSQDITSEAQLSREKQMICSVIDKLLQDKILSVVDMEDDEDDTMLGDKKRTKKLSPEEEDAKKQQRYLTVHPNYAFE</sequence>
<dbReference type="Pfam" id="PF18263">
    <property type="entry name" value="WHD_MCM6"/>
    <property type="match status" value="1"/>
</dbReference>
<evidence type="ECO:0000313" key="9">
    <source>
        <dbReference type="Proteomes" id="UP000237271"/>
    </source>
</evidence>
<feature type="domain" description="Mcm6 C-terminal winged-helix" evidence="7">
    <location>
        <begin position="84"/>
        <end position="231"/>
    </location>
</feature>
<feature type="compositionally biased region" description="Basic and acidic residues" evidence="6">
    <location>
        <begin position="106"/>
        <end position="118"/>
    </location>
</feature>
<dbReference type="OrthoDB" id="1744952at2759"/>
<evidence type="ECO:0000256" key="4">
    <source>
        <dbReference type="ARBA" id="ARBA00022806"/>
    </source>
</evidence>
<keyword evidence="5" id="KW-0539">Nucleus</keyword>
<organism evidence="8 9">
    <name type="scientific">Phytophthora palmivora</name>
    <dbReference type="NCBI Taxonomy" id="4796"/>
    <lineage>
        <taxon>Eukaryota</taxon>
        <taxon>Sar</taxon>
        <taxon>Stramenopiles</taxon>
        <taxon>Oomycota</taxon>
        <taxon>Peronosporomycetes</taxon>
        <taxon>Peronosporales</taxon>
        <taxon>Peronosporaceae</taxon>
        <taxon>Phytophthora</taxon>
    </lineage>
</organism>
<comment type="similarity">
    <text evidence="2">Belongs to the MCM family.</text>
</comment>
<feature type="non-terminal residue" evidence="8">
    <location>
        <position position="1"/>
    </location>
</feature>
<dbReference type="InterPro" id="IPR041024">
    <property type="entry name" value="Mcm6_C"/>
</dbReference>
<feature type="region of interest" description="Disordered" evidence="6">
    <location>
        <begin position="106"/>
        <end position="141"/>
    </location>
</feature>